<dbReference type="PANTHER" id="PTHR22602:SF0">
    <property type="entry name" value="TRANSFERASE CAF17, MITOCHONDRIAL-RELATED"/>
    <property type="match status" value="1"/>
</dbReference>
<proteinExistence type="predicted"/>
<dbReference type="Proteomes" id="UP000785783">
    <property type="component" value="Unassembled WGS sequence"/>
</dbReference>
<accession>A0A937HL09</accession>
<dbReference type="InterPro" id="IPR057460">
    <property type="entry name" value="CAF17_C"/>
</dbReference>
<evidence type="ECO:0000256" key="1">
    <source>
        <dbReference type="ARBA" id="ARBA00022946"/>
    </source>
</evidence>
<dbReference type="InterPro" id="IPR017703">
    <property type="entry name" value="YgfZ/GCV_T_CS"/>
</dbReference>
<dbReference type="EMBL" id="JADHOK010000099">
    <property type="protein sequence ID" value="MBL6762288.1"/>
    <property type="molecule type" value="Genomic_DNA"/>
</dbReference>
<evidence type="ECO:0000313" key="3">
    <source>
        <dbReference type="EMBL" id="MBL6762288.1"/>
    </source>
</evidence>
<dbReference type="PANTHER" id="PTHR22602">
    <property type="entry name" value="TRANSFERASE CAF17, MITOCHONDRIAL-RELATED"/>
    <property type="match status" value="1"/>
</dbReference>
<dbReference type="InterPro" id="IPR027266">
    <property type="entry name" value="TrmE/GcvT-like"/>
</dbReference>
<evidence type="ECO:0000259" key="2">
    <source>
        <dbReference type="Pfam" id="PF25455"/>
    </source>
</evidence>
<dbReference type="Gene3D" id="3.30.1360.120">
    <property type="entry name" value="Probable tRNA modification gtpase trme, domain 1"/>
    <property type="match status" value="1"/>
</dbReference>
<dbReference type="NCBIfam" id="TIGR03317">
    <property type="entry name" value="ygfZ_signature"/>
    <property type="match status" value="1"/>
</dbReference>
<gene>
    <name evidence="3" type="ORF">ISQ19_06290</name>
</gene>
<evidence type="ECO:0000313" key="4">
    <source>
        <dbReference type="Proteomes" id="UP000785783"/>
    </source>
</evidence>
<reference evidence="3" key="1">
    <citation type="submission" date="2020-10" db="EMBL/GenBank/DDBJ databases">
        <title>Microbiome of the Black Sea water column analyzed by genome centric metagenomics.</title>
        <authorList>
            <person name="Cabello-Yeves P.J."/>
            <person name="Callieri C."/>
            <person name="Picazo A."/>
            <person name="Mehrshad M."/>
            <person name="Haro-Moreno J.M."/>
            <person name="Roda-Garcia J."/>
            <person name="Dzembekova N."/>
            <person name="Slabakova V."/>
            <person name="Slabakova N."/>
            <person name="Moncheva S."/>
            <person name="Rodriguez-Valera F."/>
        </authorList>
    </citation>
    <scope>NUCLEOTIDE SEQUENCE</scope>
    <source>
        <strain evidence="3">BS307-5m-G5</strain>
    </source>
</reference>
<dbReference type="AlphaFoldDB" id="A0A937HL09"/>
<dbReference type="InterPro" id="IPR045179">
    <property type="entry name" value="YgfZ/GcvT"/>
</dbReference>
<dbReference type="SUPFAM" id="SSF103025">
    <property type="entry name" value="Folate-binding domain"/>
    <property type="match status" value="1"/>
</dbReference>
<keyword evidence="1" id="KW-0809">Transit peptide</keyword>
<feature type="non-terminal residue" evidence="3">
    <location>
        <position position="1"/>
    </location>
</feature>
<name>A0A937HL09_9PROT</name>
<organism evidence="3 4">
    <name type="scientific">PS1 clade bacterium</name>
    <dbReference type="NCBI Taxonomy" id="2175152"/>
    <lineage>
        <taxon>Bacteria</taxon>
        <taxon>Pseudomonadati</taxon>
        <taxon>Pseudomonadota</taxon>
        <taxon>Alphaproteobacteria</taxon>
        <taxon>PS1 clade</taxon>
    </lineage>
</organism>
<sequence>QGQSEMPPGSIFPLEYGFEAANAIDFQKGCFVGQEVTSRTHRKGSLRKKLRPIEIDGATGNHGDKLLTAAERVGGELVALRDGCGLALIREDALAEPLTLNGAPVRLTL</sequence>
<protein>
    <submittedName>
        <fullName evidence="3">Folate-binding protein</fullName>
    </submittedName>
</protein>
<comment type="caution">
    <text evidence="3">The sequence shown here is derived from an EMBL/GenBank/DDBJ whole genome shotgun (WGS) entry which is preliminary data.</text>
</comment>
<feature type="domain" description="CAF17 C-terminal" evidence="2">
    <location>
        <begin position="47"/>
        <end position="108"/>
    </location>
</feature>
<dbReference type="GO" id="GO:0016226">
    <property type="term" value="P:iron-sulfur cluster assembly"/>
    <property type="evidence" value="ECO:0007669"/>
    <property type="project" value="TreeGrafter"/>
</dbReference>
<dbReference type="Pfam" id="PF25455">
    <property type="entry name" value="Beta-barrel_CAF17_C"/>
    <property type="match status" value="1"/>
</dbReference>